<evidence type="ECO:0000313" key="3">
    <source>
        <dbReference type="Proteomes" id="UP000177870"/>
    </source>
</evidence>
<dbReference type="Pfam" id="PF13744">
    <property type="entry name" value="HTH_37"/>
    <property type="match status" value="1"/>
</dbReference>
<dbReference type="GO" id="GO:0003677">
    <property type="term" value="F:DNA binding"/>
    <property type="evidence" value="ECO:0007669"/>
    <property type="project" value="InterPro"/>
</dbReference>
<evidence type="ECO:0000313" key="2">
    <source>
        <dbReference type="EMBL" id="AOW99486.1"/>
    </source>
</evidence>
<gene>
    <name evidence="2" type="ORF">BJP34_08490</name>
</gene>
<dbReference type="EMBL" id="CP017599">
    <property type="protein sequence ID" value="AOW99486.1"/>
    <property type="molecule type" value="Genomic_DNA"/>
</dbReference>
<dbReference type="RefSeq" id="WP_070391969.1">
    <property type="nucleotide sequence ID" value="NZ_CP017599.1"/>
</dbReference>
<reference evidence="3" key="1">
    <citation type="submission" date="2016-10" db="EMBL/GenBank/DDBJ databases">
        <title>Comparative genomics uncovers the prolific and rare metabolic potential of the cyanobacterial genus Moorea.</title>
        <authorList>
            <person name="Leao T."/>
            <person name="Castelao G."/>
            <person name="Korobeynikov A."/>
            <person name="Monroe E.A."/>
            <person name="Podell S."/>
            <person name="Glukhov E."/>
            <person name="Allen E."/>
            <person name="Gerwick W.H."/>
            <person name="Gerwick L."/>
        </authorList>
    </citation>
    <scope>NUCLEOTIDE SEQUENCE [LARGE SCALE GENOMIC DNA]</scope>
    <source>
        <strain evidence="3">PAL-8-15-08-1</strain>
    </source>
</reference>
<dbReference type="Proteomes" id="UP000177870">
    <property type="component" value="Chromosome"/>
</dbReference>
<proteinExistence type="predicted"/>
<dbReference type="InterPro" id="IPR039554">
    <property type="entry name" value="HigA2-like_HTH"/>
</dbReference>
<evidence type="ECO:0000259" key="1">
    <source>
        <dbReference type="PROSITE" id="PS50943"/>
    </source>
</evidence>
<dbReference type="AlphaFoldDB" id="A0A1D8TPF4"/>
<feature type="domain" description="HTH cro/C1-type" evidence="1">
    <location>
        <begin position="40"/>
        <end position="84"/>
    </location>
</feature>
<dbReference type="InterPro" id="IPR001387">
    <property type="entry name" value="Cro/C1-type_HTH"/>
</dbReference>
<sequence>MTDEKTVNVLLGDDNVFKDLGFEAEEAMNLKVRADLMLDLRSYIQERGWNQNEAAEFLGETQPRISNLMNGEISRFSVDKLINLLGKVGMEVKVEVVPKV</sequence>
<dbReference type="KEGG" id="mpro:BJP34_08490"/>
<dbReference type="STRING" id="1458985.BJP34_08490"/>
<dbReference type="OrthoDB" id="9795596at2"/>
<accession>A0A1D8TPF4</accession>
<name>A0A1D8TPF4_9CYAN</name>
<dbReference type="InterPro" id="IPR010982">
    <property type="entry name" value="Lambda_DNA-bd_dom_sf"/>
</dbReference>
<dbReference type="CDD" id="cd00093">
    <property type="entry name" value="HTH_XRE"/>
    <property type="match status" value="1"/>
</dbReference>
<dbReference type="SUPFAM" id="SSF47413">
    <property type="entry name" value="lambda repressor-like DNA-binding domains"/>
    <property type="match status" value="1"/>
</dbReference>
<organism evidence="2 3">
    <name type="scientific">Moorena producens PAL-8-15-08-1</name>
    <dbReference type="NCBI Taxonomy" id="1458985"/>
    <lineage>
        <taxon>Bacteria</taxon>
        <taxon>Bacillati</taxon>
        <taxon>Cyanobacteriota</taxon>
        <taxon>Cyanophyceae</taxon>
        <taxon>Coleofasciculales</taxon>
        <taxon>Coleofasciculaceae</taxon>
        <taxon>Moorena</taxon>
    </lineage>
</organism>
<dbReference type="Gene3D" id="1.10.260.40">
    <property type="entry name" value="lambda repressor-like DNA-binding domains"/>
    <property type="match status" value="1"/>
</dbReference>
<protein>
    <submittedName>
        <fullName evidence="2">XRE family transcriptional regulator</fullName>
    </submittedName>
</protein>
<dbReference type="PROSITE" id="PS50943">
    <property type="entry name" value="HTH_CROC1"/>
    <property type="match status" value="1"/>
</dbReference>